<dbReference type="PANTHER" id="PTHR30065">
    <property type="entry name" value="FLAGELLAR BIOSYNTHETIC PROTEIN FLIR"/>
    <property type="match status" value="1"/>
</dbReference>
<feature type="transmembrane region" description="Helical" evidence="10">
    <location>
        <begin position="128"/>
        <end position="147"/>
    </location>
</feature>
<reference evidence="11 12" key="1">
    <citation type="submission" date="2015-06" db="EMBL/GenBank/DDBJ databases">
        <title>Draft genome of the moderately acidophilic sulfate reducer Candidatus Desulfosporosinus acididurans strain M1.</title>
        <authorList>
            <person name="Poehlein A."/>
            <person name="Petzsch P."/>
            <person name="Johnson B.D."/>
            <person name="Schloemann M."/>
            <person name="Daniel R."/>
            <person name="Muehling M."/>
        </authorList>
    </citation>
    <scope>NUCLEOTIDE SEQUENCE [LARGE SCALE GENOMIC DNA]</scope>
    <source>
        <strain evidence="11 12">M1</strain>
    </source>
</reference>
<evidence type="ECO:0000256" key="8">
    <source>
        <dbReference type="ARBA" id="ARBA00023143"/>
    </source>
</evidence>
<comment type="subcellular location">
    <subcellularLocation>
        <location evidence="10">Cell membrane</location>
        <topology evidence="10">Multi-pass membrane protein</topology>
    </subcellularLocation>
    <subcellularLocation>
        <location evidence="10">Bacterial flagellum basal body</location>
    </subcellularLocation>
</comment>
<evidence type="ECO:0000256" key="1">
    <source>
        <dbReference type="ARBA" id="ARBA00002578"/>
    </source>
</evidence>
<keyword evidence="5 10" id="KW-0812">Transmembrane</keyword>
<evidence type="ECO:0000256" key="9">
    <source>
        <dbReference type="NCBIfam" id="TIGR01400"/>
    </source>
</evidence>
<keyword evidence="6 10" id="KW-1133">Transmembrane helix</keyword>
<dbReference type="PRINTS" id="PR00953">
    <property type="entry name" value="TYPE3IMRPROT"/>
</dbReference>
<evidence type="ECO:0000256" key="2">
    <source>
        <dbReference type="ARBA" id="ARBA00009772"/>
    </source>
</evidence>
<keyword evidence="11" id="KW-0966">Cell projection</keyword>
<gene>
    <name evidence="11" type="primary">fliR</name>
    <name evidence="11" type="ORF">DEAC_c30100</name>
</gene>
<evidence type="ECO:0000313" key="11">
    <source>
        <dbReference type="EMBL" id="KLU65043.1"/>
    </source>
</evidence>
<evidence type="ECO:0000256" key="7">
    <source>
        <dbReference type="ARBA" id="ARBA00023136"/>
    </source>
</evidence>
<accession>A0A0J1FQ15</accession>
<keyword evidence="12" id="KW-1185">Reference proteome</keyword>
<evidence type="ECO:0000313" key="12">
    <source>
        <dbReference type="Proteomes" id="UP000036356"/>
    </source>
</evidence>
<dbReference type="InterPro" id="IPR002010">
    <property type="entry name" value="T3SS_IM_R"/>
</dbReference>
<dbReference type="GO" id="GO:0009425">
    <property type="term" value="C:bacterial-type flagellum basal body"/>
    <property type="evidence" value="ECO:0007669"/>
    <property type="project" value="UniProtKB-SubCell"/>
</dbReference>
<comment type="similarity">
    <text evidence="2 10">Belongs to the FliR/MopE/SpaR family.</text>
</comment>
<sequence length="259" mass="28480">MSLAQILQWNLSLFLLILSRWAGMIILAPVFGARGVPTFIRLSLAGCFTVIVYPLIFATHPTIPSELLPYIAVVMKEIFVGLVIGYVVYLLTAIFQGAGQLIDFQMGFSMASAIDPVYGAQSPLTGNFQMILATMLLLATNAHHYLIAAMVKSYAYIPLNPSKLPIDYLYFAGLVAHVFSLSAQIALPVFGALVVSDIGVGLLMRTVPQFNIFSVVFPVKVIFGLIILILTVPFFGEAVSHLFNIDMTWLLNLYQGWKQ</sequence>
<evidence type="ECO:0000256" key="6">
    <source>
        <dbReference type="ARBA" id="ARBA00022989"/>
    </source>
</evidence>
<feature type="transmembrane region" description="Helical" evidence="10">
    <location>
        <begin position="38"/>
        <end position="57"/>
    </location>
</feature>
<dbReference type="GO" id="GO:0006605">
    <property type="term" value="P:protein targeting"/>
    <property type="evidence" value="ECO:0007669"/>
    <property type="project" value="UniProtKB-UniRule"/>
</dbReference>
<name>A0A0J1FQ15_9FIRM</name>
<feature type="transmembrane region" description="Helical" evidence="10">
    <location>
        <begin position="12"/>
        <end position="32"/>
    </location>
</feature>
<feature type="transmembrane region" description="Helical" evidence="10">
    <location>
        <begin position="78"/>
        <end position="98"/>
    </location>
</feature>
<proteinExistence type="inferred from homology"/>
<dbReference type="GO" id="GO:0005886">
    <property type="term" value="C:plasma membrane"/>
    <property type="evidence" value="ECO:0007669"/>
    <property type="project" value="UniProtKB-SubCell"/>
</dbReference>
<organism evidence="11 12">
    <name type="scientific">Desulfosporosinus acididurans</name>
    <dbReference type="NCBI Taxonomy" id="476652"/>
    <lineage>
        <taxon>Bacteria</taxon>
        <taxon>Bacillati</taxon>
        <taxon>Bacillota</taxon>
        <taxon>Clostridia</taxon>
        <taxon>Eubacteriales</taxon>
        <taxon>Desulfitobacteriaceae</taxon>
        <taxon>Desulfosporosinus</taxon>
    </lineage>
</organism>
<comment type="function">
    <text evidence="1 10">Role in flagellar biosynthesis.</text>
</comment>
<keyword evidence="11" id="KW-0282">Flagellum</keyword>
<keyword evidence="11" id="KW-0969">Cilium</keyword>
<dbReference type="GO" id="GO:0044780">
    <property type="term" value="P:bacterial-type flagellum assembly"/>
    <property type="evidence" value="ECO:0007669"/>
    <property type="project" value="UniProtKB-UniRule"/>
</dbReference>
<dbReference type="PATRIC" id="fig|476652.3.peg.3169"/>
<comment type="caution">
    <text evidence="11">The sequence shown here is derived from an EMBL/GenBank/DDBJ whole genome shotgun (WGS) entry which is preliminary data.</text>
</comment>
<evidence type="ECO:0000256" key="3">
    <source>
        <dbReference type="ARBA" id="ARBA00021717"/>
    </source>
</evidence>
<dbReference type="AlphaFoldDB" id="A0A0J1FQ15"/>
<keyword evidence="4 10" id="KW-1003">Cell membrane</keyword>
<dbReference type="InterPro" id="IPR006303">
    <property type="entry name" value="FliR"/>
</dbReference>
<dbReference type="NCBIfam" id="TIGR01400">
    <property type="entry name" value="fliR"/>
    <property type="match status" value="1"/>
</dbReference>
<feature type="transmembrane region" description="Helical" evidence="10">
    <location>
        <begin position="168"/>
        <end position="190"/>
    </location>
</feature>
<evidence type="ECO:0000256" key="5">
    <source>
        <dbReference type="ARBA" id="ARBA00022692"/>
    </source>
</evidence>
<dbReference type="PANTHER" id="PTHR30065:SF1">
    <property type="entry name" value="SURFACE PRESENTATION OF ANTIGENS PROTEIN SPAR"/>
    <property type="match status" value="1"/>
</dbReference>
<feature type="transmembrane region" description="Helical" evidence="10">
    <location>
        <begin position="210"/>
        <end position="235"/>
    </location>
</feature>
<dbReference type="STRING" id="476652.DEAC_c30100"/>
<dbReference type="Proteomes" id="UP000036356">
    <property type="component" value="Unassembled WGS sequence"/>
</dbReference>
<keyword evidence="7 10" id="KW-0472">Membrane</keyword>
<dbReference type="RefSeq" id="WP_047810833.1">
    <property type="nucleotide sequence ID" value="NZ_LDZY01000010.1"/>
</dbReference>
<evidence type="ECO:0000256" key="4">
    <source>
        <dbReference type="ARBA" id="ARBA00022475"/>
    </source>
</evidence>
<dbReference type="EMBL" id="LDZY01000010">
    <property type="protein sequence ID" value="KLU65043.1"/>
    <property type="molecule type" value="Genomic_DNA"/>
</dbReference>
<dbReference type="Pfam" id="PF01311">
    <property type="entry name" value="Bac_export_1"/>
    <property type="match status" value="1"/>
</dbReference>
<protein>
    <recommendedName>
        <fullName evidence="3 9">Flagellar biosynthetic protein FliR</fullName>
    </recommendedName>
</protein>
<evidence type="ECO:0000256" key="10">
    <source>
        <dbReference type="RuleBase" id="RU362071"/>
    </source>
</evidence>
<keyword evidence="8 10" id="KW-0975">Bacterial flagellum</keyword>